<organism evidence="3 4">
    <name type="scientific">Heligmosomoides polygyrus</name>
    <name type="common">Parasitic roundworm</name>
    <dbReference type="NCBI Taxonomy" id="6339"/>
    <lineage>
        <taxon>Eukaryota</taxon>
        <taxon>Metazoa</taxon>
        <taxon>Ecdysozoa</taxon>
        <taxon>Nematoda</taxon>
        <taxon>Chromadorea</taxon>
        <taxon>Rhabditida</taxon>
        <taxon>Rhabditina</taxon>
        <taxon>Rhabditomorpha</taxon>
        <taxon>Strongyloidea</taxon>
        <taxon>Heligmosomidae</taxon>
        <taxon>Heligmosomoides</taxon>
    </lineage>
</organism>
<proteinExistence type="predicted"/>
<dbReference type="AlphaFoldDB" id="A0A183FGB0"/>
<keyword evidence="3" id="KW-1185">Reference proteome</keyword>
<reference evidence="2 3" key="1">
    <citation type="submission" date="2018-11" db="EMBL/GenBank/DDBJ databases">
        <authorList>
            <consortium name="Pathogen Informatics"/>
        </authorList>
    </citation>
    <scope>NUCLEOTIDE SEQUENCE [LARGE SCALE GENOMIC DNA]</scope>
</reference>
<dbReference type="Gene3D" id="3.50.30.30">
    <property type="match status" value="1"/>
</dbReference>
<dbReference type="InterPro" id="IPR039373">
    <property type="entry name" value="Peptidase_M28B"/>
</dbReference>
<dbReference type="GO" id="GO:0004180">
    <property type="term" value="F:carboxypeptidase activity"/>
    <property type="evidence" value="ECO:0007669"/>
    <property type="project" value="TreeGrafter"/>
</dbReference>
<dbReference type="InterPro" id="IPR003137">
    <property type="entry name" value="PA_domain"/>
</dbReference>
<evidence type="ECO:0000313" key="4">
    <source>
        <dbReference type="WBParaSite" id="HPBE_0000567101-mRNA-1"/>
    </source>
</evidence>
<sequence>MVKTYNYSVLLNYPDFEHPNTLEVEKEGGLWLRLSRGHGQPSGPQQAVNEQADGRSEVWWNAYSANGTVEGRMVYCNFGTVEDFNALEEAGVDVRGAIALVRYGALVRSEKVEEAENRGAVGVVLFSDPAQYVHSSTNGV</sequence>
<evidence type="ECO:0000313" key="3">
    <source>
        <dbReference type="Proteomes" id="UP000050761"/>
    </source>
</evidence>
<dbReference type="EMBL" id="UZAH01025517">
    <property type="protein sequence ID" value="VDO65427.1"/>
    <property type="molecule type" value="Genomic_DNA"/>
</dbReference>
<gene>
    <name evidence="2" type="ORF">HPBE_LOCUS5672</name>
</gene>
<dbReference type="Proteomes" id="UP000050761">
    <property type="component" value="Unassembled WGS sequence"/>
</dbReference>
<dbReference type="Pfam" id="PF02225">
    <property type="entry name" value="PA"/>
    <property type="match status" value="1"/>
</dbReference>
<evidence type="ECO:0000259" key="1">
    <source>
        <dbReference type="Pfam" id="PF02225"/>
    </source>
</evidence>
<accession>A0A183FGB0</accession>
<dbReference type="WBParaSite" id="HPBE_0000567101-mRNA-1">
    <property type="protein sequence ID" value="HPBE_0000567101-mRNA-1"/>
    <property type="gene ID" value="HPBE_0000567101"/>
</dbReference>
<protein>
    <submittedName>
        <fullName evidence="4">PA domain-containing protein</fullName>
    </submittedName>
</protein>
<evidence type="ECO:0000313" key="2">
    <source>
        <dbReference type="EMBL" id="VDO65427.1"/>
    </source>
</evidence>
<name>A0A183FGB0_HELPZ</name>
<dbReference type="PANTHER" id="PTHR10404:SF46">
    <property type="entry name" value="VACUOLAR PROTEIN SORTING-ASSOCIATED PROTEIN 70"/>
    <property type="match status" value="1"/>
</dbReference>
<accession>A0A3P7XYQ1</accession>
<dbReference type="PANTHER" id="PTHR10404">
    <property type="entry name" value="N-ACETYLATED-ALPHA-LINKED ACIDIC DIPEPTIDASE"/>
    <property type="match status" value="1"/>
</dbReference>
<dbReference type="SUPFAM" id="SSF52025">
    <property type="entry name" value="PA domain"/>
    <property type="match status" value="1"/>
</dbReference>
<dbReference type="InterPro" id="IPR046450">
    <property type="entry name" value="PA_dom_sf"/>
</dbReference>
<feature type="domain" description="PA" evidence="1">
    <location>
        <begin position="70"/>
        <end position="131"/>
    </location>
</feature>
<dbReference type="OrthoDB" id="5841748at2759"/>
<reference evidence="4" key="2">
    <citation type="submission" date="2019-09" db="UniProtKB">
        <authorList>
            <consortium name="WormBaseParasite"/>
        </authorList>
    </citation>
    <scope>IDENTIFICATION</scope>
</reference>